<feature type="chain" id="PRO_5043451048" description="protein-lysine 6-oxidase" evidence="21">
    <location>
        <begin position="23"/>
        <end position="490"/>
    </location>
</feature>
<evidence type="ECO:0000256" key="6">
    <source>
        <dbReference type="ARBA" id="ARBA00022525"/>
    </source>
</evidence>
<evidence type="ECO:0000256" key="16">
    <source>
        <dbReference type="ARBA" id="ARBA00023157"/>
    </source>
</evidence>
<keyword evidence="16 20" id="KW-1015">Disulfide bond</keyword>
<keyword evidence="15" id="KW-0472">Membrane</keyword>
<evidence type="ECO:0000256" key="5">
    <source>
        <dbReference type="ARBA" id="ARBA00022477"/>
    </source>
</evidence>
<dbReference type="GO" id="GO:0016020">
    <property type="term" value="C:membrane"/>
    <property type="evidence" value="ECO:0007669"/>
    <property type="project" value="UniProtKB-SubCell"/>
</dbReference>
<dbReference type="Pfam" id="PF00530">
    <property type="entry name" value="SRCR"/>
    <property type="match status" value="2"/>
</dbReference>
<evidence type="ECO:0000256" key="15">
    <source>
        <dbReference type="ARBA" id="ARBA00023136"/>
    </source>
</evidence>
<evidence type="ECO:0000256" key="20">
    <source>
        <dbReference type="PROSITE-ProRule" id="PRU00196"/>
    </source>
</evidence>
<dbReference type="InterPro" id="IPR001190">
    <property type="entry name" value="SRCR"/>
</dbReference>
<feature type="disulfide bond" evidence="20">
    <location>
        <begin position="107"/>
        <end position="117"/>
    </location>
</feature>
<evidence type="ECO:0000256" key="13">
    <source>
        <dbReference type="ARBA" id="ARBA00023002"/>
    </source>
</evidence>
<keyword evidence="7" id="KW-0812">Transmembrane</keyword>
<evidence type="ECO:0000256" key="19">
    <source>
        <dbReference type="ARBA" id="ARBA00047861"/>
    </source>
</evidence>
<dbReference type="GO" id="GO:0005507">
    <property type="term" value="F:copper ion binding"/>
    <property type="evidence" value="ECO:0007669"/>
    <property type="project" value="InterPro"/>
</dbReference>
<keyword evidence="9 21" id="KW-0732">Signal</keyword>
<dbReference type="PROSITE" id="PS00926">
    <property type="entry name" value="LYSYL_OXIDASE"/>
    <property type="match status" value="1"/>
</dbReference>
<gene>
    <name evidence="23" type="ORF">JTE90_011701</name>
</gene>
<evidence type="ECO:0000256" key="9">
    <source>
        <dbReference type="ARBA" id="ARBA00022729"/>
    </source>
</evidence>
<evidence type="ECO:0000256" key="2">
    <source>
        <dbReference type="ARBA" id="ARBA00004167"/>
    </source>
</evidence>
<dbReference type="AlphaFoldDB" id="A0AAV6UTA6"/>
<keyword evidence="5" id="KW-0886">LTQ</keyword>
<dbReference type="SUPFAM" id="SSF56487">
    <property type="entry name" value="SRCR-like"/>
    <property type="match status" value="2"/>
</dbReference>
<evidence type="ECO:0000256" key="3">
    <source>
        <dbReference type="ARBA" id="ARBA00004239"/>
    </source>
</evidence>
<evidence type="ECO:0000256" key="17">
    <source>
        <dbReference type="ARBA" id="ARBA00023180"/>
    </source>
</evidence>
<keyword evidence="11" id="KW-0801">TPQ</keyword>
<feature type="domain" description="SRCR" evidence="22">
    <location>
        <begin position="38"/>
        <end position="138"/>
    </location>
</feature>
<dbReference type="FunFam" id="3.10.250.10:FF:000016">
    <property type="entry name" value="Scavenger receptor cysteine-rich protein type 12"/>
    <property type="match status" value="1"/>
</dbReference>
<keyword evidence="10" id="KW-0677">Repeat</keyword>
<name>A0AAV6UTA6_9ARAC</name>
<evidence type="ECO:0000256" key="7">
    <source>
        <dbReference type="ARBA" id="ARBA00022692"/>
    </source>
</evidence>
<keyword evidence="14" id="KW-0186">Copper</keyword>
<dbReference type="Pfam" id="PF01186">
    <property type="entry name" value="Lysyl_oxidase"/>
    <property type="match status" value="1"/>
</dbReference>
<proteinExistence type="inferred from homology"/>
<accession>A0AAV6UTA6</accession>
<dbReference type="PROSITE" id="PS50287">
    <property type="entry name" value="SRCR_2"/>
    <property type="match status" value="2"/>
</dbReference>
<keyword evidence="12" id="KW-1133">Transmembrane helix</keyword>
<comment type="similarity">
    <text evidence="4">Belongs to the lysyl oxidase family.</text>
</comment>
<feature type="disulfide bond" evidence="20">
    <location>
        <begin position="63"/>
        <end position="127"/>
    </location>
</feature>
<keyword evidence="13" id="KW-0560">Oxidoreductase</keyword>
<keyword evidence="24" id="KW-1185">Reference proteome</keyword>
<evidence type="ECO:0000256" key="11">
    <source>
        <dbReference type="ARBA" id="ARBA00022772"/>
    </source>
</evidence>
<dbReference type="GO" id="GO:0005615">
    <property type="term" value="C:extracellular space"/>
    <property type="evidence" value="ECO:0007669"/>
    <property type="project" value="TreeGrafter"/>
</dbReference>
<dbReference type="Proteomes" id="UP000827092">
    <property type="component" value="Unassembled WGS sequence"/>
</dbReference>
<comment type="caution">
    <text evidence="20">Lacks conserved residue(s) required for the propagation of feature annotation.</text>
</comment>
<comment type="subcellular location">
    <subcellularLocation>
        <location evidence="2">Membrane</location>
        <topology evidence="2">Single-pass membrane protein</topology>
    </subcellularLocation>
    <subcellularLocation>
        <location evidence="3">Secreted</location>
        <location evidence="3">Extracellular space</location>
    </subcellularLocation>
</comment>
<feature type="domain" description="SRCR" evidence="22">
    <location>
        <begin position="173"/>
        <end position="278"/>
    </location>
</feature>
<reference evidence="23 24" key="1">
    <citation type="journal article" date="2022" name="Nat. Ecol. Evol.">
        <title>A masculinizing supergene underlies an exaggerated male reproductive morph in a spider.</title>
        <authorList>
            <person name="Hendrickx F."/>
            <person name="De Corte Z."/>
            <person name="Sonet G."/>
            <person name="Van Belleghem S.M."/>
            <person name="Kostlbacher S."/>
            <person name="Vangestel C."/>
        </authorList>
    </citation>
    <scope>NUCLEOTIDE SEQUENCE [LARGE SCALE GENOMIC DNA]</scope>
    <source>
        <strain evidence="23">W744_W776</strain>
    </source>
</reference>
<evidence type="ECO:0000256" key="8">
    <source>
        <dbReference type="ARBA" id="ARBA00022723"/>
    </source>
</evidence>
<comment type="catalytic activity">
    <reaction evidence="19">
        <text>L-lysyl-[protein] + O2 + H2O = (S)-2-amino-6-oxohexanoyl-[protein] + H2O2 + NH4(+)</text>
        <dbReference type="Rhea" id="RHEA:24544"/>
        <dbReference type="Rhea" id="RHEA-COMP:9752"/>
        <dbReference type="Rhea" id="RHEA-COMP:12448"/>
        <dbReference type="ChEBI" id="CHEBI:15377"/>
        <dbReference type="ChEBI" id="CHEBI:15379"/>
        <dbReference type="ChEBI" id="CHEBI:16240"/>
        <dbReference type="ChEBI" id="CHEBI:28938"/>
        <dbReference type="ChEBI" id="CHEBI:29969"/>
        <dbReference type="ChEBI" id="CHEBI:131803"/>
        <dbReference type="EC" id="1.4.3.13"/>
    </reaction>
</comment>
<dbReference type="Gene3D" id="3.10.250.10">
    <property type="entry name" value="SRCR-like domain"/>
    <property type="match status" value="2"/>
</dbReference>
<feature type="disulfide bond" evidence="20">
    <location>
        <begin position="76"/>
        <end position="137"/>
    </location>
</feature>
<evidence type="ECO:0000256" key="14">
    <source>
        <dbReference type="ARBA" id="ARBA00023008"/>
    </source>
</evidence>
<evidence type="ECO:0000313" key="23">
    <source>
        <dbReference type="EMBL" id="KAG8187339.1"/>
    </source>
</evidence>
<evidence type="ECO:0000256" key="18">
    <source>
        <dbReference type="ARBA" id="ARBA00038869"/>
    </source>
</evidence>
<comment type="cofactor">
    <cofactor evidence="1">
        <name>Cu cation</name>
        <dbReference type="ChEBI" id="CHEBI:23378"/>
    </cofactor>
</comment>
<comment type="caution">
    <text evidence="23">The sequence shown here is derived from an EMBL/GenBank/DDBJ whole genome shotgun (WGS) entry which is preliminary data.</text>
</comment>
<dbReference type="PRINTS" id="PR00258">
    <property type="entry name" value="SPERACTRCPTR"/>
</dbReference>
<dbReference type="EC" id="1.4.3.13" evidence="18"/>
<protein>
    <recommendedName>
        <fullName evidence="18">protein-lysine 6-oxidase</fullName>
        <ecNumber evidence="18">1.4.3.13</ecNumber>
    </recommendedName>
</protein>
<sequence length="490" mass="54476">MDVLHVFYSLLIVSIIVNTADCARNKTRRARNVAEGTLRLVGGKTSNEGNVEIFHVGQWGSICDDEWDITEAKIVCKILGFANATRATNNGEFGRGRRKIWMDNLYCSGSERRLEECRFDGWSVHDCGQNEAAGVECTDGTAAQPIAKLVAKKAEVAKPISKIKAGKGDSIEVRLLGGRHDNEGRVEVRVGGESEEWGLICGDGFGLLEANVVCQQLGMGYGQAAVQSSFFGGHPEKIVLSGVQCTGREADLSGCRYLSFGKKVRCPGIENIAGVMCATELPDLVPDEKEIETSAYLEDRQLLMLQCAMEENCLASEAYKVDKNGYDWMYEQRRLLRFTARIGNIGTTDFRPFLPKHTWQWHMCHMHYHSMEVFAHFDIITLQGTKVAEGHKASFCLEDNHCLEGVEKKYACANYGDQGISVGCTDTYLSNIDCQWVDITELNPGIYQFKVSINPEFKVAELNYDNNAAVCTLYYNSVSATIRNCTLQRP</sequence>
<dbReference type="GO" id="GO:0004720">
    <property type="term" value="F:protein-lysine 6-oxidase activity"/>
    <property type="evidence" value="ECO:0007669"/>
    <property type="project" value="UniProtKB-EC"/>
</dbReference>
<dbReference type="InterPro" id="IPR050912">
    <property type="entry name" value="LOX-like_protein"/>
</dbReference>
<evidence type="ECO:0000256" key="21">
    <source>
        <dbReference type="SAM" id="SignalP"/>
    </source>
</evidence>
<evidence type="ECO:0000259" key="22">
    <source>
        <dbReference type="PROSITE" id="PS50287"/>
    </source>
</evidence>
<keyword evidence="17" id="KW-0325">Glycoprotein</keyword>
<dbReference type="FunFam" id="3.10.250.10:FF:000001">
    <property type="entry name" value="Lysyl oxidase 4 isoform X1"/>
    <property type="match status" value="1"/>
</dbReference>
<dbReference type="InterPro" id="IPR019828">
    <property type="entry name" value="Lysyl_oxidase_CS"/>
</dbReference>
<dbReference type="PROSITE" id="PS00420">
    <property type="entry name" value="SRCR_1"/>
    <property type="match status" value="1"/>
</dbReference>
<dbReference type="PANTHER" id="PTHR45817">
    <property type="entry name" value="LYSYL OXIDASE-LIKE-RELATED"/>
    <property type="match status" value="1"/>
</dbReference>
<dbReference type="EMBL" id="JAFNEN010000274">
    <property type="protein sequence ID" value="KAG8187339.1"/>
    <property type="molecule type" value="Genomic_DNA"/>
</dbReference>
<evidence type="ECO:0000313" key="24">
    <source>
        <dbReference type="Proteomes" id="UP000827092"/>
    </source>
</evidence>
<dbReference type="PANTHER" id="PTHR45817:SF4">
    <property type="entry name" value="LYSYL OXIDASE-LIKE-RELATED"/>
    <property type="match status" value="1"/>
</dbReference>
<feature type="signal peptide" evidence="21">
    <location>
        <begin position="1"/>
        <end position="22"/>
    </location>
</feature>
<evidence type="ECO:0000256" key="1">
    <source>
        <dbReference type="ARBA" id="ARBA00001935"/>
    </source>
</evidence>
<keyword evidence="8" id="KW-0479">Metal-binding</keyword>
<evidence type="ECO:0000256" key="12">
    <source>
        <dbReference type="ARBA" id="ARBA00022989"/>
    </source>
</evidence>
<evidence type="ECO:0000256" key="4">
    <source>
        <dbReference type="ARBA" id="ARBA00007492"/>
    </source>
</evidence>
<dbReference type="InterPro" id="IPR036772">
    <property type="entry name" value="SRCR-like_dom_sf"/>
</dbReference>
<feature type="disulfide bond" evidence="20">
    <location>
        <begin position="245"/>
        <end position="255"/>
    </location>
</feature>
<dbReference type="PRINTS" id="PR00074">
    <property type="entry name" value="LYSYLOXIDASE"/>
</dbReference>
<dbReference type="SMART" id="SM00202">
    <property type="entry name" value="SR"/>
    <property type="match status" value="2"/>
</dbReference>
<evidence type="ECO:0000256" key="10">
    <source>
        <dbReference type="ARBA" id="ARBA00022737"/>
    </source>
</evidence>
<dbReference type="InterPro" id="IPR001695">
    <property type="entry name" value="Lysyl_oxidase"/>
</dbReference>
<organism evidence="23 24">
    <name type="scientific">Oedothorax gibbosus</name>
    <dbReference type="NCBI Taxonomy" id="931172"/>
    <lineage>
        <taxon>Eukaryota</taxon>
        <taxon>Metazoa</taxon>
        <taxon>Ecdysozoa</taxon>
        <taxon>Arthropoda</taxon>
        <taxon>Chelicerata</taxon>
        <taxon>Arachnida</taxon>
        <taxon>Araneae</taxon>
        <taxon>Araneomorphae</taxon>
        <taxon>Entelegynae</taxon>
        <taxon>Araneoidea</taxon>
        <taxon>Linyphiidae</taxon>
        <taxon>Erigoninae</taxon>
        <taxon>Oedothorax</taxon>
    </lineage>
</organism>
<keyword evidence="6" id="KW-0964">Secreted</keyword>